<dbReference type="PANTHER" id="PTHR43038">
    <property type="entry name" value="ATP-BINDING CASSETTE, SUB-FAMILY H, MEMBER 1"/>
    <property type="match status" value="1"/>
</dbReference>
<accession>E6V8P9</accession>
<evidence type="ECO:0000256" key="3">
    <source>
        <dbReference type="ARBA" id="ARBA00022840"/>
    </source>
</evidence>
<proteinExistence type="predicted"/>
<dbReference type="PROSITE" id="PS00211">
    <property type="entry name" value="ABC_TRANSPORTER_1"/>
    <property type="match status" value="1"/>
</dbReference>
<protein>
    <submittedName>
        <fullName evidence="5">ABC transporter related protein</fullName>
    </submittedName>
</protein>
<name>E6V8P9_VARPE</name>
<sequence length="599" mass="65450">MSATGPAVAGRSLHKRFTLKSSKQAVHALDGVSLEIPAGTLTALVGPDGAGKTTLLRLVAGLMRADQGELRVLGIDVSADPQAVQDRISYMPQRFGLYDDLSVQENLDLYADLHGVSKDKRRERYARLMEMTDLGRFTDRPAGKLSGGMKQKLGLACTLVRSPDLLLLDEPTVGVDPLSRRELWQIVQQLVDDEKLSVIVSTAYLDEAERCSHVFVLREGKLLAQGTPAEIRDHAQGLCFIAAPPEGEPPRLMQARLLDAQQDIVDAVPQGGEVHFIRRKDTDDAALATLLAGAHAEPVPPRLEDGFMTLLRTQQASAPITTAAATANRAKGNSDEVVIEVKDLVRRFGDFVAVASTSFSVRRGEIFGLLGPNGAGKTTTFRMLCGLLPASGGQLRVAGVDLRHARAEARQRIGYVSQKFALYGNLTVRENLSFFGGAYGQRGQRLRDRMDTVLRQFDLERELDTPSGQLPGGYRQRLAMATGLLHEPEILFLDEPTSGADPLARREFWRRITALAEGGTTIVITTHFMEEAEYCDRIVIQDAGKVLAIGTPREVRAQALDGDDGDKRIDMEQAFIGIVEKARRRGKETPAKQREGTTA</sequence>
<dbReference type="eggNOG" id="COG1131">
    <property type="taxonomic scope" value="Bacteria"/>
</dbReference>
<dbReference type="PROSITE" id="PS50893">
    <property type="entry name" value="ABC_TRANSPORTER_2"/>
    <property type="match status" value="2"/>
</dbReference>
<dbReference type="GO" id="GO:0016887">
    <property type="term" value="F:ATP hydrolysis activity"/>
    <property type="evidence" value="ECO:0007669"/>
    <property type="project" value="InterPro"/>
</dbReference>
<dbReference type="Pfam" id="PF00005">
    <property type="entry name" value="ABC_tran"/>
    <property type="match status" value="2"/>
</dbReference>
<dbReference type="HOGENOM" id="CLU_000604_83_0_4"/>
<reference evidence="6" key="1">
    <citation type="submission" date="2010-12" db="EMBL/GenBank/DDBJ databases">
        <title>Complete sequence of Variovorax paradoxus EPS.</title>
        <authorList>
            <consortium name="US DOE Joint Genome Institute"/>
            <person name="Lucas S."/>
            <person name="Copeland A."/>
            <person name="Lapidus A."/>
            <person name="Cheng J.-F."/>
            <person name="Goodwin L."/>
            <person name="Pitluck S."/>
            <person name="Teshima H."/>
            <person name="Detter J.C."/>
            <person name="Han C."/>
            <person name="Tapia R."/>
            <person name="Land M."/>
            <person name="Hauser L."/>
            <person name="Kyrpides N."/>
            <person name="Ivanova N."/>
            <person name="Ovchinnikova G."/>
            <person name="Orwin P."/>
            <person name="Han J.-I.G."/>
            <person name="Woyke T."/>
        </authorList>
    </citation>
    <scope>NUCLEOTIDE SEQUENCE [LARGE SCALE GENOMIC DNA]</scope>
    <source>
        <strain evidence="6">EPS</strain>
    </source>
</reference>
<feature type="domain" description="ABC transporter" evidence="4">
    <location>
        <begin position="339"/>
        <end position="568"/>
    </location>
</feature>
<dbReference type="SMART" id="SM00382">
    <property type="entry name" value="AAA"/>
    <property type="match status" value="2"/>
</dbReference>
<dbReference type="InterPro" id="IPR017871">
    <property type="entry name" value="ABC_transporter-like_CS"/>
</dbReference>
<dbReference type="PANTHER" id="PTHR43038:SF3">
    <property type="entry name" value="ABC TRANSPORTER G FAMILY MEMBER 20 ISOFORM X1"/>
    <property type="match status" value="1"/>
</dbReference>
<keyword evidence="1" id="KW-0472">Membrane</keyword>
<organism evidence="5 6">
    <name type="scientific">Variovorax paradoxus (strain EPS)</name>
    <dbReference type="NCBI Taxonomy" id="595537"/>
    <lineage>
        <taxon>Bacteria</taxon>
        <taxon>Pseudomonadati</taxon>
        <taxon>Pseudomonadota</taxon>
        <taxon>Betaproteobacteria</taxon>
        <taxon>Burkholderiales</taxon>
        <taxon>Comamonadaceae</taxon>
        <taxon>Variovorax</taxon>
    </lineage>
</organism>
<evidence type="ECO:0000313" key="5">
    <source>
        <dbReference type="EMBL" id="ADU36121.1"/>
    </source>
</evidence>
<keyword evidence="2" id="KW-0547">Nucleotide-binding</keyword>
<gene>
    <name evidence="5" type="ordered locus">Varpa_1911</name>
</gene>
<dbReference type="AlphaFoldDB" id="E6V8P9"/>
<reference evidence="5 6" key="2">
    <citation type="journal article" date="2013" name="Genome Announc.">
        <title>Genome of the Root-Associated Plant Growth-Promoting Bacterium Variovorax paradoxus Strain EPS.</title>
        <authorList>
            <person name="Han J.I."/>
            <person name="Spain J.C."/>
            <person name="Leadbetter J.R."/>
            <person name="Ovchinnikova G."/>
            <person name="Goodwin L.A."/>
            <person name="Han C.S."/>
            <person name="Woyke T."/>
            <person name="Davenport K.W."/>
            <person name="Orwin P.M."/>
        </authorList>
    </citation>
    <scope>NUCLEOTIDE SEQUENCE [LARGE SCALE GENOMIC DNA]</scope>
    <source>
        <strain evidence="5 6">EPS</strain>
    </source>
</reference>
<dbReference type="SUPFAM" id="SSF52540">
    <property type="entry name" value="P-loop containing nucleoside triphosphate hydrolases"/>
    <property type="match status" value="2"/>
</dbReference>
<dbReference type="Proteomes" id="UP000008917">
    <property type="component" value="Chromosome"/>
</dbReference>
<dbReference type="OrthoDB" id="9776369at2"/>
<dbReference type="KEGG" id="vpe:Varpa_1911"/>
<dbReference type="GO" id="GO:0005524">
    <property type="term" value="F:ATP binding"/>
    <property type="evidence" value="ECO:0007669"/>
    <property type="project" value="UniProtKB-KW"/>
</dbReference>
<evidence type="ECO:0000256" key="1">
    <source>
        <dbReference type="ARBA" id="ARBA00022475"/>
    </source>
</evidence>
<dbReference type="EMBL" id="CP002417">
    <property type="protein sequence ID" value="ADU36121.1"/>
    <property type="molecule type" value="Genomic_DNA"/>
</dbReference>
<dbReference type="RefSeq" id="WP_013540360.1">
    <property type="nucleotide sequence ID" value="NC_014931.1"/>
</dbReference>
<dbReference type="Gene3D" id="3.40.50.300">
    <property type="entry name" value="P-loop containing nucleotide triphosphate hydrolases"/>
    <property type="match status" value="2"/>
</dbReference>
<keyword evidence="1" id="KW-1003">Cell membrane</keyword>
<evidence type="ECO:0000256" key="2">
    <source>
        <dbReference type="ARBA" id="ARBA00022741"/>
    </source>
</evidence>
<dbReference type="CDD" id="cd03230">
    <property type="entry name" value="ABC_DR_subfamily_A"/>
    <property type="match status" value="1"/>
</dbReference>
<keyword evidence="3" id="KW-0067">ATP-binding</keyword>
<evidence type="ECO:0000313" key="6">
    <source>
        <dbReference type="Proteomes" id="UP000008917"/>
    </source>
</evidence>
<dbReference type="InterPro" id="IPR003439">
    <property type="entry name" value="ABC_transporter-like_ATP-bd"/>
</dbReference>
<dbReference type="InterPro" id="IPR027417">
    <property type="entry name" value="P-loop_NTPase"/>
</dbReference>
<evidence type="ECO:0000259" key="4">
    <source>
        <dbReference type="PROSITE" id="PS50893"/>
    </source>
</evidence>
<dbReference type="STRING" id="595537.Varpa_1911"/>
<dbReference type="InterPro" id="IPR003593">
    <property type="entry name" value="AAA+_ATPase"/>
</dbReference>
<feature type="domain" description="ABC transporter" evidence="4">
    <location>
        <begin position="8"/>
        <end position="244"/>
    </location>
</feature>